<keyword evidence="2" id="KW-1003">Cell membrane</keyword>
<dbReference type="InterPro" id="IPR004960">
    <property type="entry name" value="LipA_acyltrans"/>
</dbReference>
<dbReference type="PANTHER" id="PTHR30606">
    <property type="entry name" value="LIPID A BIOSYNTHESIS LAUROYL ACYLTRANSFERASE"/>
    <property type="match status" value="1"/>
</dbReference>
<name>A0A4Q7KHJ1_9PSEU</name>
<dbReference type="CDD" id="cd07984">
    <property type="entry name" value="LPLAT_LABLAT-like"/>
    <property type="match status" value="1"/>
</dbReference>
<dbReference type="GO" id="GO:0009247">
    <property type="term" value="P:glycolipid biosynthetic process"/>
    <property type="evidence" value="ECO:0007669"/>
    <property type="project" value="UniProtKB-ARBA"/>
</dbReference>
<gene>
    <name evidence="7" type="ORF">EV193_109167</name>
</gene>
<protein>
    <submittedName>
        <fullName evidence="7">KDO2-lipid IV(A) lauroyltransferase</fullName>
    </submittedName>
</protein>
<evidence type="ECO:0000256" key="1">
    <source>
        <dbReference type="ARBA" id="ARBA00004533"/>
    </source>
</evidence>
<dbReference type="PANTHER" id="PTHR30606:SF10">
    <property type="entry name" value="PHOSPHATIDYLINOSITOL MANNOSIDE ACYLTRANSFERASE"/>
    <property type="match status" value="1"/>
</dbReference>
<comment type="subcellular location">
    <subcellularLocation>
        <location evidence="1">Cell inner membrane</location>
    </subcellularLocation>
</comment>
<dbReference type="GO" id="GO:0005886">
    <property type="term" value="C:plasma membrane"/>
    <property type="evidence" value="ECO:0007669"/>
    <property type="project" value="UniProtKB-SubCell"/>
</dbReference>
<keyword evidence="3" id="KW-0997">Cell inner membrane</keyword>
<evidence type="ECO:0000256" key="4">
    <source>
        <dbReference type="ARBA" id="ARBA00022679"/>
    </source>
</evidence>
<comment type="caution">
    <text evidence="7">The sequence shown here is derived from an EMBL/GenBank/DDBJ whole genome shotgun (WGS) entry which is preliminary data.</text>
</comment>
<proteinExistence type="predicted"/>
<reference evidence="7 8" key="1">
    <citation type="submission" date="2019-02" db="EMBL/GenBank/DDBJ databases">
        <title>Genomic Encyclopedia of Type Strains, Phase IV (KMG-IV): sequencing the most valuable type-strain genomes for metagenomic binning, comparative biology and taxonomic classification.</title>
        <authorList>
            <person name="Goeker M."/>
        </authorList>
    </citation>
    <scope>NUCLEOTIDE SEQUENCE [LARGE SCALE GENOMIC DNA]</scope>
    <source>
        <strain evidence="7 8">DSM 101727</strain>
    </source>
</reference>
<dbReference type="OrthoDB" id="9803456at2"/>
<evidence type="ECO:0000256" key="5">
    <source>
        <dbReference type="ARBA" id="ARBA00023136"/>
    </source>
</evidence>
<dbReference type="RefSeq" id="WP_130346784.1">
    <property type="nucleotide sequence ID" value="NZ_SGWQ01000009.1"/>
</dbReference>
<evidence type="ECO:0000256" key="2">
    <source>
        <dbReference type="ARBA" id="ARBA00022475"/>
    </source>
</evidence>
<dbReference type="EMBL" id="SGWQ01000009">
    <property type="protein sequence ID" value="RZS34380.1"/>
    <property type="molecule type" value="Genomic_DNA"/>
</dbReference>
<accession>A0A4Q7KHJ1</accession>
<dbReference type="Pfam" id="PF03279">
    <property type="entry name" value="Lip_A_acyltrans"/>
    <property type="match status" value="1"/>
</dbReference>
<evidence type="ECO:0000313" key="8">
    <source>
        <dbReference type="Proteomes" id="UP000294257"/>
    </source>
</evidence>
<dbReference type="Proteomes" id="UP000294257">
    <property type="component" value="Unassembled WGS sequence"/>
</dbReference>
<evidence type="ECO:0000256" key="6">
    <source>
        <dbReference type="ARBA" id="ARBA00023315"/>
    </source>
</evidence>
<keyword evidence="4 7" id="KW-0808">Transferase</keyword>
<dbReference type="NCBIfam" id="NF005919">
    <property type="entry name" value="PRK07920.1"/>
    <property type="match status" value="1"/>
</dbReference>
<keyword evidence="6" id="KW-0012">Acyltransferase</keyword>
<sequence length="314" mass="34518">MSDLQGRLKSLGFRVAWRTQRVLPEKLVWAVCRYAADRAARKRGPGTEQLRRNLARVVPAAGEVELDDLVREGLRSYARYWMEVFRMPLIGLDGMHRKVDPHVYGRENLDAALAKGNGAIVALTHSGNWEVLGGWVAAHTGHLATVAERLQPESLYRRFTKFRESLGMEVVPHIGGDQSAATVMAQCLRDNKSIALLGDRDLTSSGIPVTFFGERTRMPAGPAYLAARTGAALIPLGLWNTEDGWAMRFHPPIKVDNTKAIGAATQALADVFAADIAAHPTDWHMLQKLWVADLPEEEQAALAAKDAVRGRKSG</sequence>
<keyword evidence="8" id="KW-1185">Reference proteome</keyword>
<dbReference type="GO" id="GO:0016746">
    <property type="term" value="F:acyltransferase activity"/>
    <property type="evidence" value="ECO:0007669"/>
    <property type="project" value="UniProtKB-KW"/>
</dbReference>
<evidence type="ECO:0000313" key="7">
    <source>
        <dbReference type="EMBL" id="RZS34380.1"/>
    </source>
</evidence>
<keyword evidence="5" id="KW-0472">Membrane</keyword>
<organism evidence="7 8">
    <name type="scientific">Herbihabitans rhizosphaerae</name>
    <dbReference type="NCBI Taxonomy" id="1872711"/>
    <lineage>
        <taxon>Bacteria</taxon>
        <taxon>Bacillati</taxon>
        <taxon>Actinomycetota</taxon>
        <taxon>Actinomycetes</taxon>
        <taxon>Pseudonocardiales</taxon>
        <taxon>Pseudonocardiaceae</taxon>
        <taxon>Herbihabitans</taxon>
    </lineage>
</organism>
<evidence type="ECO:0000256" key="3">
    <source>
        <dbReference type="ARBA" id="ARBA00022519"/>
    </source>
</evidence>
<dbReference type="AlphaFoldDB" id="A0A4Q7KHJ1"/>